<keyword evidence="2" id="KW-1185">Reference proteome</keyword>
<protein>
    <submittedName>
        <fullName evidence="1">Uncharacterized protein</fullName>
    </submittedName>
</protein>
<dbReference type="Proteomes" id="UP001162162">
    <property type="component" value="Unassembled WGS sequence"/>
</dbReference>
<proteinExistence type="predicted"/>
<sequence>MRRSIRLHRQQVCNKTSQKVKSHKIEILDLDEIALPDIEELKENLMPWLVSKQQYCNVDDTETDKNVVNISNEKYCNEIKHKPELIDSSTQYESIKSITKETQWESSLIDACIEGHKKDENSPSKYMKPKTRFTKRSQEMLTTNKDQCSLIERSDKESQYELSSGEIRTQTEGDLFTGTIGDYKAKDPTNVRSKPRYAGLKNNKFCVVFRLSYFCF</sequence>
<reference evidence="1" key="1">
    <citation type="journal article" date="2023" name="Insect Mol. Biol.">
        <title>Genome sequencing provides insights into the evolution of gene families encoding plant cell wall-degrading enzymes in longhorned beetles.</title>
        <authorList>
            <person name="Shin N.R."/>
            <person name="Okamura Y."/>
            <person name="Kirsch R."/>
            <person name="Pauchet Y."/>
        </authorList>
    </citation>
    <scope>NUCLEOTIDE SEQUENCE</scope>
    <source>
        <strain evidence="1">AMC_N1</strain>
    </source>
</reference>
<evidence type="ECO:0000313" key="2">
    <source>
        <dbReference type="Proteomes" id="UP001162162"/>
    </source>
</evidence>
<evidence type="ECO:0000313" key="1">
    <source>
        <dbReference type="EMBL" id="KAJ8943050.1"/>
    </source>
</evidence>
<gene>
    <name evidence="1" type="ORF">NQ318_022594</name>
</gene>
<dbReference type="EMBL" id="JAPWTK010000304">
    <property type="protein sequence ID" value="KAJ8943050.1"/>
    <property type="molecule type" value="Genomic_DNA"/>
</dbReference>
<accession>A0AAV8XX09</accession>
<name>A0AAV8XX09_9CUCU</name>
<dbReference type="AlphaFoldDB" id="A0AAV8XX09"/>
<comment type="caution">
    <text evidence="1">The sequence shown here is derived from an EMBL/GenBank/DDBJ whole genome shotgun (WGS) entry which is preliminary data.</text>
</comment>
<organism evidence="1 2">
    <name type="scientific">Aromia moschata</name>
    <dbReference type="NCBI Taxonomy" id="1265417"/>
    <lineage>
        <taxon>Eukaryota</taxon>
        <taxon>Metazoa</taxon>
        <taxon>Ecdysozoa</taxon>
        <taxon>Arthropoda</taxon>
        <taxon>Hexapoda</taxon>
        <taxon>Insecta</taxon>
        <taxon>Pterygota</taxon>
        <taxon>Neoptera</taxon>
        <taxon>Endopterygota</taxon>
        <taxon>Coleoptera</taxon>
        <taxon>Polyphaga</taxon>
        <taxon>Cucujiformia</taxon>
        <taxon>Chrysomeloidea</taxon>
        <taxon>Cerambycidae</taxon>
        <taxon>Cerambycinae</taxon>
        <taxon>Callichromatini</taxon>
        <taxon>Aromia</taxon>
    </lineage>
</organism>